<evidence type="ECO:0000256" key="6">
    <source>
        <dbReference type="ARBA" id="ARBA00022737"/>
    </source>
</evidence>
<comment type="caution">
    <text evidence="16">The sequence shown here is derived from an EMBL/GenBank/DDBJ whole genome shotgun (WGS) entry which is preliminary data.</text>
</comment>
<feature type="binding site" evidence="12 13">
    <location>
        <position position="46"/>
    </location>
    <ligand>
        <name>[4Fe-4S] cluster</name>
        <dbReference type="ChEBI" id="CHEBI:49883"/>
        <label>1</label>
    </ligand>
</feature>
<feature type="binding site" evidence="12 13">
    <location>
        <position position="141"/>
    </location>
    <ligand>
        <name>[4Fe-4S] cluster</name>
        <dbReference type="ChEBI" id="CHEBI:49883"/>
        <label>3</label>
    </ligand>
</feature>
<comment type="subunit">
    <text evidence="12">The complex is composed of six subunits: RnfA, RnfB, RnfC, RnfD, RnfE and RnfG.</text>
</comment>
<dbReference type="Proteomes" id="UP001296776">
    <property type="component" value="Unassembled WGS sequence"/>
</dbReference>
<feature type="binding site" evidence="12 13">
    <location>
        <position position="144"/>
    </location>
    <ligand>
        <name>[4Fe-4S] cluster</name>
        <dbReference type="ChEBI" id="CHEBI:49883"/>
        <label>3</label>
    </ligand>
</feature>
<dbReference type="InterPro" id="IPR050294">
    <property type="entry name" value="RnfB_subfamily"/>
</dbReference>
<evidence type="ECO:0000256" key="12">
    <source>
        <dbReference type="HAMAP-Rule" id="MF_00463"/>
    </source>
</evidence>
<keyword evidence="2 12" id="KW-1003">Cell membrane</keyword>
<proteinExistence type="inferred from homology"/>
<dbReference type="InterPro" id="IPR007202">
    <property type="entry name" value="4Fe-4S_dom"/>
</dbReference>
<dbReference type="GO" id="GO:0009055">
    <property type="term" value="F:electron transfer activity"/>
    <property type="evidence" value="ECO:0007669"/>
    <property type="project" value="InterPro"/>
</dbReference>
<comment type="subcellular location">
    <subcellularLocation>
        <location evidence="12">Cell inner membrane</location>
    </subcellularLocation>
</comment>
<dbReference type="InterPro" id="IPR010207">
    <property type="entry name" value="Elect_transpt_cplx_RnfB/RsxB"/>
</dbReference>
<keyword evidence="7 12" id="KW-1278">Translocase</keyword>
<evidence type="ECO:0000256" key="1">
    <source>
        <dbReference type="ARBA" id="ARBA00022448"/>
    </source>
</evidence>
<keyword evidence="1 12" id="KW-0813">Transport</keyword>
<keyword evidence="9 12" id="KW-0408">Iron</keyword>
<comment type="caution">
    <text evidence="12">Lacks conserved residue(s) required for the propagation of feature annotation.</text>
</comment>
<feature type="binding site" evidence="12 13">
    <location>
        <position position="114"/>
    </location>
    <ligand>
        <name>[4Fe-4S] cluster</name>
        <dbReference type="ChEBI" id="CHEBI:49883"/>
        <label>2</label>
    </ligand>
</feature>
<dbReference type="EMBL" id="NRSJ01000001">
    <property type="protein sequence ID" value="MBK1703038.1"/>
    <property type="molecule type" value="Genomic_DNA"/>
</dbReference>
<keyword evidence="5 12" id="KW-0479">Metal-binding</keyword>
<feature type="domain" description="4Fe-4S ferredoxin-type" evidence="14">
    <location>
        <begin position="102"/>
        <end position="131"/>
    </location>
</feature>
<accession>A0AAJ0X8G5</accession>
<dbReference type="PIRSF" id="PIRSF005784">
    <property type="entry name" value="Elect_transpt_RnfB"/>
    <property type="match status" value="1"/>
</dbReference>
<dbReference type="Pfam" id="PF14697">
    <property type="entry name" value="Fer4_21"/>
    <property type="match status" value="1"/>
</dbReference>
<gene>
    <name evidence="12" type="primary">rnfB</name>
    <name evidence="16" type="ORF">CKO40_00340</name>
</gene>
<dbReference type="GO" id="GO:0051539">
    <property type="term" value="F:4 iron, 4 sulfur cluster binding"/>
    <property type="evidence" value="ECO:0007669"/>
    <property type="project" value="UniProtKB-UniRule"/>
</dbReference>
<evidence type="ECO:0000256" key="8">
    <source>
        <dbReference type="ARBA" id="ARBA00022982"/>
    </source>
</evidence>
<keyword evidence="10 12" id="KW-0411">Iron-sulfur</keyword>
<reference evidence="16" key="1">
    <citation type="submission" date="2017-08" db="EMBL/GenBank/DDBJ databases">
        <authorList>
            <person name="Imhoff J.F."/>
            <person name="Rahn T."/>
            <person name="Kuenzel S."/>
            <person name="Neulinger S.C."/>
        </authorList>
    </citation>
    <scope>NUCLEOTIDE SEQUENCE</scope>
    <source>
        <strain evidence="16">DSM 11080</strain>
    </source>
</reference>
<feature type="binding site" evidence="12 13">
    <location>
        <position position="121"/>
    </location>
    <ligand>
        <name>[4Fe-4S] cluster</name>
        <dbReference type="ChEBI" id="CHEBI:49883"/>
        <label>3</label>
    </ligand>
</feature>
<organism evidence="16 17">
    <name type="scientific">Halochromatium glycolicum</name>
    <dbReference type="NCBI Taxonomy" id="85075"/>
    <lineage>
        <taxon>Bacteria</taxon>
        <taxon>Pseudomonadati</taxon>
        <taxon>Pseudomonadota</taxon>
        <taxon>Gammaproteobacteria</taxon>
        <taxon>Chromatiales</taxon>
        <taxon>Chromatiaceae</taxon>
        <taxon>Halochromatium</taxon>
    </lineage>
</organism>
<evidence type="ECO:0000256" key="10">
    <source>
        <dbReference type="ARBA" id="ARBA00023014"/>
    </source>
</evidence>
<feature type="domain" description="4Fe-4S" evidence="15">
    <location>
        <begin position="29"/>
        <end position="88"/>
    </location>
</feature>
<feature type="region of interest" description="Hydrophobic" evidence="12">
    <location>
        <begin position="1"/>
        <end position="23"/>
    </location>
</feature>
<evidence type="ECO:0000256" key="4">
    <source>
        <dbReference type="ARBA" id="ARBA00022519"/>
    </source>
</evidence>
<dbReference type="Gene3D" id="1.10.15.40">
    <property type="entry name" value="Electron transport complex subunit B, putative Fe-S cluster"/>
    <property type="match status" value="1"/>
</dbReference>
<keyword evidence="11 12" id="KW-0472">Membrane</keyword>
<feature type="binding site" evidence="12 13">
    <location>
        <position position="111"/>
    </location>
    <ligand>
        <name>[4Fe-4S] cluster</name>
        <dbReference type="ChEBI" id="CHEBI:49883"/>
        <label>2</label>
    </ligand>
</feature>
<evidence type="ECO:0000313" key="16">
    <source>
        <dbReference type="EMBL" id="MBK1703038.1"/>
    </source>
</evidence>
<evidence type="ECO:0000256" key="7">
    <source>
        <dbReference type="ARBA" id="ARBA00022967"/>
    </source>
</evidence>
<dbReference type="GO" id="GO:0005886">
    <property type="term" value="C:plasma membrane"/>
    <property type="evidence" value="ECO:0007669"/>
    <property type="project" value="UniProtKB-SubCell"/>
</dbReference>
<dbReference type="RefSeq" id="WP_200343653.1">
    <property type="nucleotide sequence ID" value="NZ_NRSJ01000001.1"/>
</dbReference>
<dbReference type="Gene3D" id="3.30.70.20">
    <property type="match status" value="1"/>
</dbReference>
<feature type="binding site" evidence="12 13">
    <location>
        <position position="54"/>
    </location>
    <ligand>
        <name>[4Fe-4S] cluster</name>
        <dbReference type="ChEBI" id="CHEBI:49883"/>
        <label>1</label>
    </ligand>
</feature>
<dbReference type="Pfam" id="PF04060">
    <property type="entry name" value="FeS"/>
    <property type="match status" value="1"/>
</dbReference>
<keyword evidence="6 12" id="KW-0677">Repeat</keyword>
<feature type="binding site" evidence="12 13">
    <location>
        <position position="117"/>
    </location>
    <ligand>
        <name>[4Fe-4S] cluster</name>
        <dbReference type="ChEBI" id="CHEBI:49883"/>
        <label>2</label>
    </ligand>
</feature>
<protein>
    <recommendedName>
        <fullName evidence="12">Ion-translocating oxidoreductase complex subunit B</fullName>
        <ecNumber evidence="12">7.-.-.-</ecNumber>
    </recommendedName>
    <alternativeName>
        <fullName evidence="12">Rnf electron transport complex subunit B</fullName>
    </alternativeName>
</protein>
<name>A0AAJ0X8G5_9GAMM</name>
<feature type="binding site" evidence="12 13">
    <location>
        <position position="49"/>
    </location>
    <ligand>
        <name>[4Fe-4S] cluster</name>
        <dbReference type="ChEBI" id="CHEBI:49883"/>
        <label>1</label>
    </ligand>
</feature>
<evidence type="ECO:0000313" key="17">
    <source>
        <dbReference type="Proteomes" id="UP001296776"/>
    </source>
</evidence>
<dbReference type="InterPro" id="IPR017896">
    <property type="entry name" value="4Fe4S_Fe-S-bd"/>
</dbReference>
<dbReference type="SUPFAM" id="SSF54862">
    <property type="entry name" value="4Fe-4S ferredoxins"/>
    <property type="match status" value="1"/>
</dbReference>
<evidence type="ECO:0000256" key="5">
    <source>
        <dbReference type="ARBA" id="ARBA00022723"/>
    </source>
</evidence>
<dbReference type="NCBIfam" id="NF003475">
    <property type="entry name" value="PRK05113.1"/>
    <property type="match status" value="1"/>
</dbReference>
<feature type="binding site" evidence="12 13">
    <location>
        <position position="71"/>
    </location>
    <ligand>
        <name>[4Fe-4S] cluster</name>
        <dbReference type="ChEBI" id="CHEBI:49883"/>
        <label>1</label>
    </ligand>
</feature>
<evidence type="ECO:0000256" key="2">
    <source>
        <dbReference type="ARBA" id="ARBA00022475"/>
    </source>
</evidence>
<feature type="domain" description="4Fe-4S ferredoxin-type" evidence="14">
    <location>
        <begin position="132"/>
        <end position="161"/>
    </location>
</feature>
<comment type="cofactor">
    <cofactor evidence="12 13">
        <name>[4Fe-4S] cluster</name>
        <dbReference type="ChEBI" id="CHEBI:49883"/>
    </cofactor>
    <text evidence="12 13">Binds 3 [4Fe-4S] clusters.</text>
</comment>
<dbReference type="PROSITE" id="PS51379">
    <property type="entry name" value="4FE4S_FER_2"/>
    <property type="match status" value="2"/>
</dbReference>
<comment type="function">
    <text evidence="12">Part of a membrane-bound complex that couples electron transfer with translocation of ions across the membrane.</text>
</comment>
<feature type="binding site" evidence="12 13">
    <location>
        <position position="151"/>
    </location>
    <ligand>
        <name>[4Fe-4S] cluster</name>
        <dbReference type="ChEBI" id="CHEBI:49883"/>
        <label>2</label>
    </ligand>
</feature>
<evidence type="ECO:0000256" key="13">
    <source>
        <dbReference type="PIRSR" id="PIRSR005784-1"/>
    </source>
</evidence>
<feature type="binding site" evidence="12 13">
    <location>
        <position position="147"/>
    </location>
    <ligand>
        <name>[4Fe-4S] cluster</name>
        <dbReference type="ChEBI" id="CHEBI:49883"/>
        <label>3</label>
    </ligand>
</feature>
<keyword evidence="3 12" id="KW-0004">4Fe-4S</keyword>
<dbReference type="EC" id="7.-.-.-" evidence="12"/>
<dbReference type="HAMAP" id="MF_00463">
    <property type="entry name" value="RsxB_RnfB"/>
    <property type="match status" value="1"/>
</dbReference>
<comment type="similarity">
    <text evidence="12">Belongs to the 4Fe4S bacterial-type ferredoxin family. RnfB subfamily.</text>
</comment>
<keyword evidence="4 12" id="KW-0997">Cell inner membrane</keyword>
<dbReference type="GO" id="GO:0046872">
    <property type="term" value="F:metal ion binding"/>
    <property type="evidence" value="ECO:0007669"/>
    <property type="project" value="UniProtKB-KW"/>
</dbReference>
<keyword evidence="8 12" id="KW-0249">Electron transport</keyword>
<reference evidence="16" key="2">
    <citation type="journal article" date="2020" name="Microorganisms">
        <title>Osmotic Adaptation and Compatible Solute Biosynthesis of Phototrophic Bacteria as Revealed from Genome Analyses.</title>
        <authorList>
            <person name="Imhoff J.F."/>
            <person name="Rahn T."/>
            <person name="Kunzel S."/>
            <person name="Keller A."/>
            <person name="Neulinger S.C."/>
        </authorList>
    </citation>
    <scope>NUCLEOTIDE SEQUENCE</scope>
    <source>
        <strain evidence="16">DSM 11080</strain>
    </source>
</reference>
<dbReference type="PROSITE" id="PS00198">
    <property type="entry name" value="4FE4S_FER_1"/>
    <property type="match status" value="2"/>
</dbReference>
<dbReference type="GO" id="GO:0022900">
    <property type="term" value="P:electron transport chain"/>
    <property type="evidence" value="ECO:0007669"/>
    <property type="project" value="UniProtKB-UniRule"/>
</dbReference>
<evidence type="ECO:0000256" key="3">
    <source>
        <dbReference type="ARBA" id="ARBA00022485"/>
    </source>
</evidence>
<dbReference type="InterPro" id="IPR016463">
    <property type="entry name" value="RnfB/RsxB_Proteobac"/>
</dbReference>
<keyword evidence="17" id="KW-1185">Reference proteome</keyword>
<dbReference type="NCBIfam" id="TIGR01944">
    <property type="entry name" value="rnfB"/>
    <property type="match status" value="1"/>
</dbReference>
<dbReference type="PANTHER" id="PTHR42859:SF3">
    <property type="entry name" value="ION-TRANSLOCATING OXIDOREDUCTASE COMPLEX SUBUNIT B"/>
    <property type="match status" value="1"/>
</dbReference>
<evidence type="ECO:0000256" key="9">
    <source>
        <dbReference type="ARBA" id="ARBA00023004"/>
    </source>
</evidence>
<dbReference type="PROSITE" id="PS51656">
    <property type="entry name" value="4FE4S"/>
    <property type="match status" value="1"/>
</dbReference>
<dbReference type="PANTHER" id="PTHR42859">
    <property type="entry name" value="OXIDOREDUCTASE"/>
    <property type="match status" value="1"/>
</dbReference>
<evidence type="ECO:0000259" key="15">
    <source>
        <dbReference type="PROSITE" id="PS51656"/>
    </source>
</evidence>
<evidence type="ECO:0000256" key="11">
    <source>
        <dbReference type="ARBA" id="ARBA00023136"/>
    </source>
</evidence>
<dbReference type="InterPro" id="IPR017900">
    <property type="entry name" value="4Fe4S_Fe_S_CS"/>
</dbReference>
<sequence length="196" mass="20478">MLIAIAAIAGLAAAFGLLLGYSAIRFRVEGDPIADQVDALLPQSQCGQCGYPGCRPYAEAVASGEAEINLCAPGGEGTMLAIADLLGREPVEVGEIEETPKSVAVIDEQTCIGCTKCLQSCPVDAIVGAAKQLHGIIASECTGCGLCLSPCPVDCIHLQPVPETIANWKWPYPTPLRRPVALPPESELLPEQREAA</sequence>
<evidence type="ECO:0000259" key="14">
    <source>
        <dbReference type="PROSITE" id="PS51379"/>
    </source>
</evidence>
<dbReference type="AlphaFoldDB" id="A0AAJ0X8G5"/>